<organism evidence="1 2">
    <name type="scientific">Pseudoxanthomonas wuyuanensis</name>
    <dbReference type="NCBI Taxonomy" id="1073196"/>
    <lineage>
        <taxon>Bacteria</taxon>
        <taxon>Pseudomonadati</taxon>
        <taxon>Pseudomonadota</taxon>
        <taxon>Gammaproteobacteria</taxon>
        <taxon>Lysobacterales</taxon>
        <taxon>Lysobacteraceae</taxon>
        <taxon>Pseudoxanthomonas</taxon>
    </lineage>
</organism>
<dbReference type="RefSeq" id="WP_097122558.1">
    <property type="nucleotide sequence ID" value="NZ_OCND01000006.1"/>
</dbReference>
<dbReference type="AlphaFoldDB" id="A0A286D9K2"/>
<dbReference type="EMBL" id="OCND01000006">
    <property type="protein sequence ID" value="SOD55312.1"/>
    <property type="molecule type" value="Genomic_DNA"/>
</dbReference>
<reference evidence="1 2" key="1">
    <citation type="submission" date="2017-09" db="EMBL/GenBank/DDBJ databases">
        <authorList>
            <person name="Ehlers B."/>
            <person name="Leendertz F.H."/>
        </authorList>
    </citation>
    <scope>NUCLEOTIDE SEQUENCE [LARGE SCALE GENOMIC DNA]</scope>
    <source>
        <strain evidence="1 2">CGMCC 1.10978</strain>
    </source>
</reference>
<evidence type="ECO:0000313" key="2">
    <source>
        <dbReference type="Proteomes" id="UP000219374"/>
    </source>
</evidence>
<accession>A0A286D9K2</accession>
<evidence type="ECO:0000313" key="1">
    <source>
        <dbReference type="EMBL" id="SOD55312.1"/>
    </source>
</evidence>
<name>A0A286D9K2_9GAMM</name>
<keyword evidence="2" id="KW-1185">Reference proteome</keyword>
<dbReference type="Proteomes" id="UP000219374">
    <property type="component" value="Unassembled WGS sequence"/>
</dbReference>
<protein>
    <submittedName>
        <fullName evidence="1">Uncharacterized protein</fullName>
    </submittedName>
</protein>
<proteinExistence type="predicted"/>
<sequence length="112" mass="12875">MDAKRKIGTPYQEALLGLSEQISTIYREEECSADIAVDAYLIQDDRFICLQASIAGREAWVPLEIGTEGWSDTRRARLIYEVTRVVRKRLDLERYTGEYVKAQVGKVIDAYR</sequence>
<gene>
    <name evidence="1" type="ORF">SAMN06296416_106282</name>
</gene>